<gene>
    <name evidence="3" type="ORF">WN944_022512</name>
</gene>
<dbReference type="Proteomes" id="UP001428341">
    <property type="component" value="Unassembled WGS sequence"/>
</dbReference>
<evidence type="ECO:0000313" key="4">
    <source>
        <dbReference type="Proteomes" id="UP001428341"/>
    </source>
</evidence>
<evidence type="ECO:0000313" key="3">
    <source>
        <dbReference type="EMBL" id="KAK9229549.1"/>
    </source>
</evidence>
<evidence type="ECO:0000256" key="2">
    <source>
        <dbReference type="SAM" id="Phobius"/>
    </source>
</evidence>
<dbReference type="AlphaFoldDB" id="A0AAP0N4M7"/>
<dbReference type="InterPro" id="IPR004158">
    <property type="entry name" value="DUF247_pln"/>
</dbReference>
<feature type="region of interest" description="Disordered" evidence="1">
    <location>
        <begin position="320"/>
        <end position="340"/>
    </location>
</feature>
<keyword evidence="2" id="KW-0472">Membrane</keyword>
<protein>
    <submittedName>
        <fullName evidence="3">Uncharacterized protein</fullName>
    </submittedName>
</protein>
<keyword evidence="4" id="KW-1185">Reference proteome</keyword>
<organism evidence="3 4">
    <name type="scientific">Citrus x changshan-huyou</name>
    <dbReference type="NCBI Taxonomy" id="2935761"/>
    <lineage>
        <taxon>Eukaryota</taxon>
        <taxon>Viridiplantae</taxon>
        <taxon>Streptophyta</taxon>
        <taxon>Embryophyta</taxon>
        <taxon>Tracheophyta</taxon>
        <taxon>Spermatophyta</taxon>
        <taxon>Magnoliopsida</taxon>
        <taxon>eudicotyledons</taxon>
        <taxon>Gunneridae</taxon>
        <taxon>Pentapetalae</taxon>
        <taxon>rosids</taxon>
        <taxon>malvids</taxon>
        <taxon>Sapindales</taxon>
        <taxon>Rutaceae</taxon>
        <taxon>Aurantioideae</taxon>
        <taxon>Citrus</taxon>
    </lineage>
</organism>
<sequence>MSSNPIQNFDERQWIINIRRTLEEDQLENQTEIPVCIFSVPKTLMSSDPVSLYTPQEVAIGPYHHLRPELYEMERYKLAAARRAQRQFYGEHKLQCVVDQLKELEPQIRACYHKYLKFSSETLAWMMAIDASFLLEFLQIYAMKDDKLPATSSLLSISHLVDYAGMKAAHNAILRDMSMLENQIPLFVLRKMLQVQYSSSESADYLLQAMLIGFCEEVSPFKMKKNKPMIQASECAHLLDYLYNTIVPKAEQRAAITGIDDQEIYSEDSKRFFTELWKLLSKMILSRPIKFLFKLPCFMLSKIPGFSILAQPVKNLIFPQDNEGNKSDAERSPSNKHMNKPPLVEEITIPSVTELAKSNVRFLPTVGDISTVSFDAKKAILHLPTISLDVNTELVLINLVAYEASNASGPLVLTRYSELMNRIIDTEEDVKLLRENGVVLNRLRSDAEVAKLWNGISKSIRLTKVPHIDIVIEDVNKYYNSQWRVKCWKNKKLNVFGSWQFLTFMATVMLLLLTALQAFCSIYDCRKHHHGSSYD</sequence>
<evidence type="ECO:0000256" key="1">
    <source>
        <dbReference type="SAM" id="MobiDB-lite"/>
    </source>
</evidence>
<dbReference type="EMBL" id="JBCGBO010000001">
    <property type="protein sequence ID" value="KAK9229549.1"/>
    <property type="molecule type" value="Genomic_DNA"/>
</dbReference>
<comment type="caution">
    <text evidence="3">The sequence shown here is derived from an EMBL/GenBank/DDBJ whole genome shotgun (WGS) entry which is preliminary data.</text>
</comment>
<reference evidence="3 4" key="1">
    <citation type="submission" date="2024-05" db="EMBL/GenBank/DDBJ databases">
        <title>Haplotype-resolved chromosome-level genome assembly of Huyou (Citrus changshanensis).</title>
        <authorList>
            <person name="Miao C."/>
            <person name="Chen W."/>
            <person name="Wu Y."/>
            <person name="Wang L."/>
            <person name="Zhao S."/>
            <person name="Grierson D."/>
            <person name="Xu C."/>
            <person name="Chen K."/>
        </authorList>
    </citation>
    <scope>NUCLEOTIDE SEQUENCE [LARGE SCALE GENOMIC DNA]</scope>
    <source>
        <strain evidence="3">01-14</strain>
        <tissue evidence="3">Leaf</tissue>
    </source>
</reference>
<proteinExistence type="predicted"/>
<accession>A0AAP0N4M7</accession>
<dbReference type="PANTHER" id="PTHR31549:SF277">
    <property type="entry name" value="OS08G0167400 PROTEIN"/>
    <property type="match status" value="1"/>
</dbReference>
<feature type="compositionally biased region" description="Basic and acidic residues" evidence="1">
    <location>
        <begin position="323"/>
        <end position="333"/>
    </location>
</feature>
<dbReference type="Pfam" id="PF03140">
    <property type="entry name" value="DUF247"/>
    <property type="match status" value="1"/>
</dbReference>
<feature type="transmembrane region" description="Helical" evidence="2">
    <location>
        <begin position="499"/>
        <end position="523"/>
    </location>
</feature>
<name>A0AAP0N4M7_9ROSI</name>
<keyword evidence="2" id="KW-0812">Transmembrane</keyword>
<dbReference type="PANTHER" id="PTHR31549">
    <property type="entry name" value="PROTEIN, PUTATIVE (DUF247)-RELATED-RELATED"/>
    <property type="match status" value="1"/>
</dbReference>
<keyword evidence="2" id="KW-1133">Transmembrane helix</keyword>